<dbReference type="EMBL" id="FZQP02003013">
    <property type="protein sequence ID" value="VVC97110.1"/>
    <property type="molecule type" value="Genomic_DNA"/>
</dbReference>
<organism evidence="1 2">
    <name type="scientific">Leptidea sinapis</name>
    <dbReference type="NCBI Taxonomy" id="189913"/>
    <lineage>
        <taxon>Eukaryota</taxon>
        <taxon>Metazoa</taxon>
        <taxon>Ecdysozoa</taxon>
        <taxon>Arthropoda</taxon>
        <taxon>Hexapoda</taxon>
        <taxon>Insecta</taxon>
        <taxon>Pterygota</taxon>
        <taxon>Neoptera</taxon>
        <taxon>Endopterygota</taxon>
        <taxon>Lepidoptera</taxon>
        <taxon>Glossata</taxon>
        <taxon>Ditrysia</taxon>
        <taxon>Papilionoidea</taxon>
        <taxon>Pieridae</taxon>
        <taxon>Dismorphiinae</taxon>
        <taxon>Leptidea</taxon>
    </lineage>
</organism>
<keyword evidence="2" id="KW-1185">Reference proteome</keyword>
<accession>A0A5E4QHA9</accession>
<protein>
    <submittedName>
        <fullName evidence="1">Uncharacterized protein</fullName>
    </submittedName>
</protein>
<gene>
    <name evidence="1" type="ORF">LSINAPIS_LOCUS8477</name>
</gene>
<proteinExistence type="predicted"/>
<reference evidence="1 2" key="1">
    <citation type="submission" date="2017-07" db="EMBL/GenBank/DDBJ databases">
        <authorList>
            <person name="Talla V."/>
            <person name="Backstrom N."/>
        </authorList>
    </citation>
    <scope>NUCLEOTIDE SEQUENCE [LARGE SCALE GENOMIC DNA]</scope>
</reference>
<evidence type="ECO:0000313" key="1">
    <source>
        <dbReference type="EMBL" id="VVC97110.1"/>
    </source>
</evidence>
<sequence length="66" mass="7141">MKASTTPQVWVVDEAGSPLLEKYYEAESTLALVCRARYVDTPAVLTVKTEQVSGGADSVLRLARKA</sequence>
<evidence type="ECO:0000313" key="2">
    <source>
        <dbReference type="Proteomes" id="UP000324832"/>
    </source>
</evidence>
<name>A0A5E4QHA9_9NEOP</name>
<dbReference type="AlphaFoldDB" id="A0A5E4QHA9"/>
<dbReference type="Proteomes" id="UP000324832">
    <property type="component" value="Unassembled WGS sequence"/>
</dbReference>